<dbReference type="EMBL" id="RJTJ01000019">
    <property type="protein sequence ID" value="RUM02539.1"/>
    <property type="molecule type" value="Genomic_DNA"/>
</dbReference>
<reference evidence="2 3" key="1">
    <citation type="submission" date="2018-11" db="EMBL/GenBank/DDBJ databases">
        <title>Rhizobium chutanense sp. nov., isolated from root nodules of Phaseolus vulgaris in China.</title>
        <authorList>
            <person name="Huo Y."/>
        </authorList>
    </citation>
    <scope>NUCLEOTIDE SEQUENCE [LARGE SCALE GENOMIC DNA]</scope>
    <source>
        <strain evidence="2 3">C16</strain>
    </source>
</reference>
<evidence type="ECO:0000313" key="3">
    <source>
        <dbReference type="Proteomes" id="UP000278081"/>
    </source>
</evidence>
<evidence type="ECO:0000313" key="2">
    <source>
        <dbReference type="EMBL" id="RUM02539.1"/>
    </source>
</evidence>
<name>A0A3S0XP02_9HYPH</name>
<gene>
    <name evidence="2" type="ORF">EFR84_20670</name>
</gene>
<accession>A0A3S0XP02</accession>
<dbReference type="Proteomes" id="UP000278081">
    <property type="component" value="Unassembled WGS sequence"/>
</dbReference>
<evidence type="ECO:0000256" key="1">
    <source>
        <dbReference type="SAM" id="MobiDB-lite"/>
    </source>
</evidence>
<dbReference type="OrthoDB" id="8404588at2"/>
<proteinExistence type="predicted"/>
<feature type="region of interest" description="Disordered" evidence="1">
    <location>
        <begin position="48"/>
        <end position="73"/>
    </location>
</feature>
<sequence length="73" mass="8008">MTDFSPTLPLTLTLSPPAGRGDVPYVMWRETERLRHVPFAPFTGRRCRQADEGHAPGQATKESIGGANHVSHP</sequence>
<feature type="compositionally biased region" description="Low complexity" evidence="1">
    <location>
        <begin position="1"/>
        <end position="17"/>
    </location>
</feature>
<comment type="caution">
    <text evidence="2">The sequence shown here is derived from an EMBL/GenBank/DDBJ whole genome shotgun (WGS) entry which is preliminary data.</text>
</comment>
<dbReference type="AlphaFoldDB" id="A0A3S0XP02"/>
<protein>
    <submittedName>
        <fullName evidence="2">Uncharacterized protein</fullName>
    </submittedName>
</protein>
<organism evidence="2 3">
    <name type="scientific">Rhizobium chutanense</name>
    <dbReference type="NCBI Taxonomy" id="2035448"/>
    <lineage>
        <taxon>Bacteria</taxon>
        <taxon>Pseudomonadati</taxon>
        <taxon>Pseudomonadota</taxon>
        <taxon>Alphaproteobacteria</taxon>
        <taxon>Hyphomicrobiales</taxon>
        <taxon>Rhizobiaceae</taxon>
        <taxon>Rhizobium/Agrobacterium group</taxon>
        <taxon>Rhizobium</taxon>
    </lineage>
</organism>
<feature type="region of interest" description="Disordered" evidence="1">
    <location>
        <begin position="1"/>
        <end position="21"/>
    </location>
</feature>